<evidence type="ECO:0000313" key="10">
    <source>
        <dbReference type="EMBL" id="RGS56828.1"/>
    </source>
</evidence>
<dbReference type="Proteomes" id="UP000285283">
    <property type="component" value="Unassembled WGS sequence"/>
</dbReference>
<accession>A0A174AWK9</accession>
<dbReference type="InterPro" id="IPR013320">
    <property type="entry name" value="ConA-like_dom_sf"/>
</dbReference>
<dbReference type="EC" id="3.2.1.80" evidence="8"/>
<evidence type="ECO:0000313" key="12">
    <source>
        <dbReference type="Proteomes" id="UP000095766"/>
    </source>
</evidence>
<dbReference type="GO" id="GO:0004575">
    <property type="term" value="F:sucrose alpha-glucosidase activity"/>
    <property type="evidence" value="ECO:0007669"/>
    <property type="project" value="TreeGrafter"/>
</dbReference>
<evidence type="ECO:0000256" key="2">
    <source>
        <dbReference type="ARBA" id="ARBA00022801"/>
    </source>
</evidence>
<evidence type="ECO:0000313" key="9">
    <source>
        <dbReference type="EMBL" id="KAB4170310.1"/>
    </source>
</evidence>
<name>A0A174AWK9_BACUN</name>
<keyword evidence="3 4" id="KW-0326">Glycosidase</keyword>
<dbReference type="EMBL" id="WCUG01000007">
    <property type="protein sequence ID" value="KAB4170310.1"/>
    <property type="molecule type" value="Genomic_DNA"/>
</dbReference>
<evidence type="ECO:0000313" key="15">
    <source>
        <dbReference type="Proteomes" id="UP000433928"/>
    </source>
</evidence>
<feature type="domain" description="Glycosyl hydrolase family 32 C-terminal" evidence="7">
    <location>
        <begin position="632"/>
        <end position="718"/>
    </location>
</feature>
<evidence type="ECO:0000256" key="3">
    <source>
        <dbReference type="ARBA" id="ARBA00023295"/>
    </source>
</evidence>
<dbReference type="SUPFAM" id="SSF75005">
    <property type="entry name" value="Arabinanase/levansucrase/invertase"/>
    <property type="match status" value="1"/>
</dbReference>
<evidence type="ECO:0000313" key="13">
    <source>
        <dbReference type="Proteomes" id="UP000284022"/>
    </source>
</evidence>
<gene>
    <name evidence="8" type="primary">sacC_2</name>
    <name evidence="11" type="ORF">DWW83_05965</name>
    <name evidence="10" type="ORF">DWX87_02005</name>
    <name evidence="8" type="ORF">ERS852510_01147</name>
    <name evidence="9" type="ORF">GAQ59_08670</name>
</gene>
<dbReference type="InterPro" id="IPR023296">
    <property type="entry name" value="Glyco_hydro_beta-prop_sf"/>
</dbReference>
<evidence type="ECO:0000256" key="5">
    <source>
        <dbReference type="SAM" id="SignalP"/>
    </source>
</evidence>
<dbReference type="CDD" id="cd18622">
    <property type="entry name" value="GH32_Inu-like"/>
    <property type="match status" value="1"/>
</dbReference>
<evidence type="ECO:0000313" key="11">
    <source>
        <dbReference type="EMBL" id="RGU40117.1"/>
    </source>
</evidence>
<dbReference type="InterPro" id="IPR013189">
    <property type="entry name" value="Glyco_hydro_32_C"/>
</dbReference>
<dbReference type="Pfam" id="PF00251">
    <property type="entry name" value="Glyco_hydro_32N"/>
    <property type="match status" value="1"/>
</dbReference>
<keyword evidence="5" id="KW-0732">Signal</keyword>
<organism evidence="8 12">
    <name type="scientific">Bacteroides uniformis</name>
    <dbReference type="NCBI Taxonomy" id="820"/>
    <lineage>
        <taxon>Bacteria</taxon>
        <taxon>Pseudomonadati</taxon>
        <taxon>Bacteroidota</taxon>
        <taxon>Bacteroidia</taxon>
        <taxon>Bacteroidales</taxon>
        <taxon>Bacteroidaceae</taxon>
        <taxon>Bacteroides</taxon>
    </lineage>
</organism>
<protein>
    <submittedName>
        <fullName evidence="9">Glycoside hydrolase family 32 protein</fullName>
    </submittedName>
    <submittedName>
        <fullName evidence="8">Putative glycosylhydrolase</fullName>
        <ecNumber evidence="8">3.2.1.80</ecNumber>
    </submittedName>
</protein>
<dbReference type="Proteomes" id="UP000284022">
    <property type="component" value="Unassembled WGS sequence"/>
</dbReference>
<evidence type="ECO:0000259" key="6">
    <source>
        <dbReference type="Pfam" id="PF00251"/>
    </source>
</evidence>
<sequence length="726" mass="83118">MKERILILLLLATVCSMQAQNIHMALRPDDLLIDNFEGDTFGNWILEGNAFGNSPVSMERLSIWGDNRFEGNRMASSFVNGDAGTGVLKSPLFRIERRYVNFLIGGGVDYQREYVALWIDGKEVKRSTGYNRRVMEYESWDVAEYMGKNARIVLVDQSKEGWGFINADCFYQSDTKLEKEIFAKRMLVTHRYLNIPVKMGAVIEQMDIWIGDKMVRNMEVELGGDEPDYWVTLEVKDWIGQELRIEASKSPNVEQALNQCFCSETPKEENLFYKEPLRPKVHFTSRRGWLNDPNGLVWHEGEWHLFYQHNPYGCIWGNMTWGHAVSRDLAHWTELGDVLHPDSLGPIFSGSVVVDKKNTLGCQQNGDTVLVAVYTSAGGFGYHTRHLQHSQSIGYSLDKGRNWVTFSGNPVLPTLVRYNRDPKVTWHTPTGRWIMVLYLDKQEYAIFSSPNLMDWTETDRFKLEGADECPDFFEMSVTNEPTVRKWVFTGANSTYLVGSFDGYRFRTETKPVKMDSGTNYYAVQTYSNAPDDRRIQIAWMNGSNFPDMPFNQQMSFPRELTLHRVDKGYVLKSMPVNELALLYGRKYIWKSLVVEEKNCFTTKLNTPAFYLKTGFAVDSVDAQILAFDINGLNLIYDSVKQILTVEKENGETLKQMVLKPNEGRIELDILSDIASVEIFVNQGALSAAFYHLIEKNTPSVTISVEGGQTKLKQLTIHELNSMYVPQ</sequence>
<dbReference type="EMBL" id="QRXV01000005">
    <property type="protein sequence ID" value="RGU40117.1"/>
    <property type="molecule type" value="Genomic_DNA"/>
</dbReference>
<dbReference type="EMBL" id="QRVP01000002">
    <property type="protein sequence ID" value="RGS56828.1"/>
    <property type="molecule type" value="Genomic_DNA"/>
</dbReference>
<dbReference type="SMART" id="SM00640">
    <property type="entry name" value="Glyco_32"/>
    <property type="match status" value="1"/>
</dbReference>
<dbReference type="PANTHER" id="PTHR42800">
    <property type="entry name" value="EXOINULINASE INUD (AFU_ORTHOLOGUE AFUA_5G00480)"/>
    <property type="match status" value="1"/>
</dbReference>
<evidence type="ECO:0000259" key="7">
    <source>
        <dbReference type="Pfam" id="PF08244"/>
    </source>
</evidence>
<dbReference type="AlphaFoldDB" id="A0A174AWK9"/>
<feature type="domain" description="Glycosyl hydrolase family 32 N-terminal" evidence="6">
    <location>
        <begin position="282"/>
        <end position="566"/>
    </location>
</feature>
<comment type="similarity">
    <text evidence="1 4">Belongs to the glycosyl hydrolase 32 family.</text>
</comment>
<dbReference type="PANTHER" id="PTHR42800:SF1">
    <property type="entry name" value="EXOINULINASE INUD (AFU_ORTHOLOGUE AFUA_5G00480)"/>
    <property type="match status" value="1"/>
</dbReference>
<proteinExistence type="inferred from homology"/>
<evidence type="ECO:0000256" key="1">
    <source>
        <dbReference type="ARBA" id="ARBA00009902"/>
    </source>
</evidence>
<dbReference type="Proteomes" id="UP000095766">
    <property type="component" value="Unassembled WGS sequence"/>
</dbReference>
<dbReference type="SUPFAM" id="SSF49899">
    <property type="entry name" value="Concanavalin A-like lectins/glucanases"/>
    <property type="match status" value="1"/>
</dbReference>
<evidence type="ECO:0000256" key="4">
    <source>
        <dbReference type="RuleBase" id="RU362110"/>
    </source>
</evidence>
<dbReference type="InterPro" id="IPR001362">
    <property type="entry name" value="Glyco_hydro_32"/>
</dbReference>
<dbReference type="Pfam" id="PF08244">
    <property type="entry name" value="Glyco_hydro_32C"/>
    <property type="match status" value="1"/>
</dbReference>
<reference evidence="8 12" key="1">
    <citation type="submission" date="2015-09" db="EMBL/GenBank/DDBJ databases">
        <authorList>
            <consortium name="Pathogen Informatics"/>
        </authorList>
    </citation>
    <scope>NUCLEOTIDE SEQUENCE [LARGE SCALE GENOMIC DNA]</scope>
    <source>
        <strain evidence="8 12">2789STDY5834898</strain>
    </source>
</reference>
<dbReference type="GeneID" id="99751331"/>
<dbReference type="SMR" id="A0A174AWK9"/>
<dbReference type="Gene3D" id="2.60.120.560">
    <property type="entry name" value="Exo-inulinase, domain 1"/>
    <property type="match status" value="1"/>
</dbReference>
<dbReference type="GO" id="GO:0005737">
    <property type="term" value="C:cytoplasm"/>
    <property type="evidence" value="ECO:0007669"/>
    <property type="project" value="TreeGrafter"/>
</dbReference>
<dbReference type="GO" id="GO:0051669">
    <property type="term" value="F:fructan beta-fructosidase activity"/>
    <property type="evidence" value="ECO:0007669"/>
    <property type="project" value="UniProtKB-EC"/>
</dbReference>
<reference evidence="13 14" key="2">
    <citation type="submission" date="2018-08" db="EMBL/GenBank/DDBJ databases">
        <title>A genome reference for cultivated species of the human gut microbiota.</title>
        <authorList>
            <person name="Zou Y."/>
            <person name="Xue W."/>
            <person name="Luo G."/>
        </authorList>
    </citation>
    <scope>NUCLEOTIDE SEQUENCE [LARGE SCALE GENOMIC DNA]</scope>
    <source>
        <strain evidence="11 13">AF17-20</strain>
        <strain evidence="10 14">AF21-53</strain>
    </source>
</reference>
<dbReference type="RefSeq" id="WP_005826283.1">
    <property type="nucleotide sequence ID" value="NZ_BQNO01000001.1"/>
</dbReference>
<reference evidence="9 15" key="3">
    <citation type="journal article" date="2019" name="Nat. Med.">
        <title>A library of human gut bacterial isolates paired with longitudinal multiomics data enables mechanistic microbiome research.</title>
        <authorList>
            <person name="Poyet M."/>
            <person name="Groussin M."/>
            <person name="Gibbons S.M."/>
            <person name="Avila-Pacheco J."/>
            <person name="Jiang X."/>
            <person name="Kearney S.M."/>
            <person name="Perrotta A.R."/>
            <person name="Berdy B."/>
            <person name="Zhao S."/>
            <person name="Lieberman T.D."/>
            <person name="Swanson P.K."/>
            <person name="Smith M."/>
            <person name="Roesemann S."/>
            <person name="Alexander J.E."/>
            <person name="Rich S.A."/>
            <person name="Livny J."/>
            <person name="Vlamakis H."/>
            <person name="Clish C."/>
            <person name="Bullock K."/>
            <person name="Deik A."/>
            <person name="Scott J."/>
            <person name="Pierce K.A."/>
            <person name="Xavier R.J."/>
            <person name="Alm E.J."/>
        </authorList>
    </citation>
    <scope>NUCLEOTIDE SEQUENCE [LARGE SCALE GENOMIC DNA]</scope>
    <source>
        <strain evidence="9 15">BIOML-A27</strain>
    </source>
</reference>
<dbReference type="Gene3D" id="2.115.10.20">
    <property type="entry name" value="Glycosyl hydrolase domain, family 43"/>
    <property type="match status" value="1"/>
</dbReference>
<feature type="signal peptide" evidence="5">
    <location>
        <begin position="1"/>
        <end position="19"/>
    </location>
</feature>
<dbReference type="Proteomes" id="UP000433928">
    <property type="component" value="Unassembled WGS sequence"/>
</dbReference>
<evidence type="ECO:0000313" key="14">
    <source>
        <dbReference type="Proteomes" id="UP000285283"/>
    </source>
</evidence>
<evidence type="ECO:0000313" key="8">
    <source>
        <dbReference type="EMBL" id="CUP24632.1"/>
    </source>
</evidence>
<dbReference type="GO" id="GO:0005987">
    <property type="term" value="P:sucrose catabolic process"/>
    <property type="evidence" value="ECO:0007669"/>
    <property type="project" value="TreeGrafter"/>
</dbReference>
<keyword evidence="2 4" id="KW-0378">Hydrolase</keyword>
<dbReference type="InterPro" id="IPR013148">
    <property type="entry name" value="Glyco_hydro_32_N"/>
</dbReference>
<dbReference type="EMBL" id="CZAO01000004">
    <property type="protein sequence ID" value="CUP24632.1"/>
    <property type="molecule type" value="Genomic_DNA"/>
</dbReference>
<feature type="chain" id="PRO_5014250929" evidence="5">
    <location>
        <begin position="20"/>
        <end position="726"/>
    </location>
</feature>